<proteinExistence type="predicted"/>
<dbReference type="Proteomes" id="UP000220133">
    <property type="component" value="Chromosome"/>
</dbReference>
<evidence type="ECO:0000313" key="1">
    <source>
        <dbReference type="EMBL" id="ATL46792.1"/>
    </source>
</evidence>
<dbReference type="RefSeq" id="WP_098193179.1">
    <property type="nucleotide sequence ID" value="NZ_CP023777.1"/>
</dbReference>
<reference evidence="1 2" key="1">
    <citation type="submission" date="2017-10" db="EMBL/GenBank/DDBJ databases">
        <title>Paenichitinophaga pekingensis gen. nov., sp. nov., isolated from activated sludge.</title>
        <authorList>
            <person name="Jin D."/>
            <person name="Kong X."/>
            <person name="Deng Y."/>
            <person name="Bai Z."/>
        </authorList>
    </citation>
    <scope>NUCLEOTIDE SEQUENCE [LARGE SCALE GENOMIC DNA]</scope>
    <source>
        <strain evidence="1 2">13</strain>
    </source>
</reference>
<sequence>MVINQPGNTLEQLSPVICDFAKSMQDLGDNVIRYLSLTIHVRDGTSRETPGYPWYQLANPGGSGYLQCLNLDIPIGITSFIAIVDRDQQGGQTLTASRPEKQQ</sequence>
<name>A0A291QSD7_9BACT</name>
<protein>
    <submittedName>
        <fullName evidence="1">Uncharacterized protein</fullName>
    </submittedName>
</protein>
<accession>A0A291QSD7</accession>
<gene>
    <name evidence="1" type="ORF">COR50_06155</name>
</gene>
<keyword evidence="2" id="KW-1185">Reference proteome</keyword>
<evidence type="ECO:0000313" key="2">
    <source>
        <dbReference type="Proteomes" id="UP000220133"/>
    </source>
</evidence>
<dbReference type="EMBL" id="CP023777">
    <property type="protein sequence ID" value="ATL46792.1"/>
    <property type="molecule type" value="Genomic_DNA"/>
</dbReference>
<organism evidence="1 2">
    <name type="scientific">Chitinophaga caeni</name>
    <dbReference type="NCBI Taxonomy" id="2029983"/>
    <lineage>
        <taxon>Bacteria</taxon>
        <taxon>Pseudomonadati</taxon>
        <taxon>Bacteroidota</taxon>
        <taxon>Chitinophagia</taxon>
        <taxon>Chitinophagales</taxon>
        <taxon>Chitinophagaceae</taxon>
        <taxon>Chitinophaga</taxon>
    </lineage>
</organism>
<dbReference type="KEGG" id="cbae:COR50_06155"/>
<dbReference type="AlphaFoldDB" id="A0A291QSD7"/>